<keyword evidence="5 6" id="KW-0539">Nucleus</keyword>
<dbReference type="PANTHER" id="PTHR33057:SF21">
    <property type="entry name" value="TRANSCRIPTION REPRESSOR"/>
    <property type="match status" value="1"/>
</dbReference>
<dbReference type="eggNOG" id="ENOG502S0BX">
    <property type="taxonomic scope" value="Eukaryota"/>
</dbReference>
<dbReference type="KEGG" id="gra:105790709"/>
<dbReference type="Pfam" id="PF04844">
    <property type="entry name" value="Ovate"/>
    <property type="match status" value="1"/>
</dbReference>
<dbReference type="STRING" id="29730.A0A0D2R0W1"/>
<dbReference type="OrthoDB" id="690912at2759"/>
<dbReference type="GO" id="GO:0045892">
    <property type="term" value="P:negative regulation of DNA-templated transcription"/>
    <property type="evidence" value="ECO:0007669"/>
    <property type="project" value="UniProtKB-UniRule"/>
</dbReference>
<dbReference type="PANTHER" id="PTHR33057">
    <property type="entry name" value="TRANSCRIPTION REPRESSOR OFP7-RELATED"/>
    <property type="match status" value="1"/>
</dbReference>
<gene>
    <name evidence="9" type="ORF">B456_004G078700</name>
</gene>
<organism evidence="9 10">
    <name type="scientific">Gossypium raimondii</name>
    <name type="common">Peruvian cotton</name>
    <name type="synonym">Gossypium klotzschianum subsp. raimondii</name>
    <dbReference type="NCBI Taxonomy" id="29730"/>
    <lineage>
        <taxon>Eukaryota</taxon>
        <taxon>Viridiplantae</taxon>
        <taxon>Streptophyta</taxon>
        <taxon>Embryophyta</taxon>
        <taxon>Tracheophyta</taxon>
        <taxon>Spermatophyta</taxon>
        <taxon>Magnoliopsida</taxon>
        <taxon>eudicotyledons</taxon>
        <taxon>Gunneridae</taxon>
        <taxon>Pentapetalae</taxon>
        <taxon>rosids</taxon>
        <taxon>malvids</taxon>
        <taxon>Malvales</taxon>
        <taxon>Malvaceae</taxon>
        <taxon>Malvoideae</taxon>
        <taxon>Gossypium</taxon>
    </lineage>
</organism>
<reference evidence="9 10" key="1">
    <citation type="journal article" date="2012" name="Nature">
        <title>Repeated polyploidization of Gossypium genomes and the evolution of spinnable cotton fibres.</title>
        <authorList>
            <person name="Paterson A.H."/>
            <person name="Wendel J.F."/>
            <person name="Gundlach H."/>
            <person name="Guo H."/>
            <person name="Jenkins J."/>
            <person name="Jin D."/>
            <person name="Llewellyn D."/>
            <person name="Showmaker K.C."/>
            <person name="Shu S."/>
            <person name="Udall J."/>
            <person name="Yoo M.J."/>
            <person name="Byers R."/>
            <person name="Chen W."/>
            <person name="Doron-Faigenboim A."/>
            <person name="Duke M.V."/>
            <person name="Gong L."/>
            <person name="Grimwood J."/>
            <person name="Grover C."/>
            <person name="Grupp K."/>
            <person name="Hu G."/>
            <person name="Lee T.H."/>
            <person name="Li J."/>
            <person name="Lin L."/>
            <person name="Liu T."/>
            <person name="Marler B.S."/>
            <person name="Page J.T."/>
            <person name="Roberts A.W."/>
            <person name="Romanel E."/>
            <person name="Sanders W.S."/>
            <person name="Szadkowski E."/>
            <person name="Tan X."/>
            <person name="Tang H."/>
            <person name="Xu C."/>
            <person name="Wang J."/>
            <person name="Wang Z."/>
            <person name="Zhang D."/>
            <person name="Zhang L."/>
            <person name="Ashrafi H."/>
            <person name="Bedon F."/>
            <person name="Bowers J.E."/>
            <person name="Brubaker C.L."/>
            <person name="Chee P.W."/>
            <person name="Das S."/>
            <person name="Gingle A.R."/>
            <person name="Haigler C.H."/>
            <person name="Harker D."/>
            <person name="Hoffmann L.V."/>
            <person name="Hovav R."/>
            <person name="Jones D.C."/>
            <person name="Lemke C."/>
            <person name="Mansoor S."/>
            <person name="ur Rahman M."/>
            <person name="Rainville L.N."/>
            <person name="Rambani A."/>
            <person name="Reddy U.K."/>
            <person name="Rong J.K."/>
            <person name="Saranga Y."/>
            <person name="Scheffler B.E."/>
            <person name="Scheffler J.A."/>
            <person name="Stelly D.M."/>
            <person name="Triplett B.A."/>
            <person name="Van Deynze A."/>
            <person name="Vaslin M.F."/>
            <person name="Waghmare V.N."/>
            <person name="Walford S.A."/>
            <person name="Wright R.J."/>
            <person name="Zaki E.A."/>
            <person name="Zhang T."/>
            <person name="Dennis E.S."/>
            <person name="Mayer K.F."/>
            <person name="Peterson D.G."/>
            <person name="Rokhsar D.S."/>
            <person name="Wang X."/>
            <person name="Schmutz J."/>
        </authorList>
    </citation>
    <scope>NUCLEOTIDE SEQUENCE [LARGE SCALE GENOMIC DNA]</scope>
</reference>
<dbReference type="AlphaFoldDB" id="A0A0D2R0W1"/>
<protein>
    <recommendedName>
        <fullName evidence="6">Transcription repressor</fullName>
    </recommendedName>
    <alternativeName>
        <fullName evidence="6">Ovate family protein</fullName>
    </alternativeName>
</protein>
<dbReference type="OMA" id="MDFRQSM"/>
<dbReference type="NCBIfam" id="TIGR01568">
    <property type="entry name" value="A_thal_3678"/>
    <property type="match status" value="1"/>
</dbReference>
<dbReference type="GO" id="GO:0005634">
    <property type="term" value="C:nucleus"/>
    <property type="evidence" value="ECO:0007669"/>
    <property type="project" value="UniProtKB-SubCell"/>
</dbReference>
<evidence type="ECO:0000256" key="3">
    <source>
        <dbReference type="ARBA" id="ARBA00023015"/>
    </source>
</evidence>
<accession>A0A0D2R0W1</accession>
<evidence type="ECO:0000313" key="9">
    <source>
        <dbReference type="EMBL" id="KJB23046.1"/>
    </source>
</evidence>
<dbReference type="InterPro" id="IPR038933">
    <property type="entry name" value="Ovate"/>
</dbReference>
<feature type="compositionally biased region" description="Low complexity" evidence="7">
    <location>
        <begin position="46"/>
        <end position="62"/>
    </location>
</feature>
<name>A0A0D2R0W1_GOSRA</name>
<evidence type="ECO:0000256" key="7">
    <source>
        <dbReference type="SAM" id="MobiDB-lite"/>
    </source>
</evidence>
<sequence>MPTSVGKNINLCFIKIKFPLTSSSLLTASENGLPLPSSAATPSSLLFSPSNSLSTHSSSHPNPELESHSEPDFATIFASQRFFFTSPGSSNSIIESTPTSTAVNQTSNKGHHHTRSTVKDGVAVPTLSPNPYMDFRQSMQEMVEARGLMDVKANWDNLHELLLCYLALNPKSTHKYIVGAFADLVVSLMANASTPQRRRH</sequence>
<dbReference type="Gramene" id="KJB23046">
    <property type="protein sequence ID" value="KJB23046"/>
    <property type="gene ID" value="B456_004G078700"/>
</dbReference>
<dbReference type="EMBL" id="CM001743">
    <property type="protein sequence ID" value="KJB23046.1"/>
    <property type="molecule type" value="Genomic_DNA"/>
</dbReference>
<evidence type="ECO:0000256" key="4">
    <source>
        <dbReference type="ARBA" id="ARBA00023163"/>
    </source>
</evidence>
<feature type="domain" description="OVATE" evidence="8">
    <location>
        <begin position="124"/>
        <end position="187"/>
    </location>
</feature>
<feature type="region of interest" description="Disordered" evidence="7">
    <location>
        <begin position="46"/>
        <end position="69"/>
    </location>
</feature>
<dbReference type="Proteomes" id="UP000032304">
    <property type="component" value="Chromosome 4"/>
</dbReference>
<dbReference type="InterPro" id="IPR006458">
    <property type="entry name" value="Ovate_C"/>
</dbReference>
<comment type="function">
    <text evidence="6">Transcriptional repressor that regulates multiple aspects of plant growth and development.</text>
</comment>
<feature type="compositionally biased region" description="Polar residues" evidence="7">
    <location>
        <begin position="94"/>
        <end position="108"/>
    </location>
</feature>
<feature type="region of interest" description="Disordered" evidence="7">
    <location>
        <begin position="94"/>
        <end position="116"/>
    </location>
</feature>
<keyword evidence="10" id="KW-1185">Reference proteome</keyword>
<evidence type="ECO:0000256" key="2">
    <source>
        <dbReference type="ARBA" id="ARBA00022491"/>
    </source>
</evidence>
<dbReference type="PROSITE" id="PS51754">
    <property type="entry name" value="OVATE"/>
    <property type="match status" value="1"/>
</dbReference>
<evidence type="ECO:0000313" key="10">
    <source>
        <dbReference type="Proteomes" id="UP000032304"/>
    </source>
</evidence>
<evidence type="ECO:0000256" key="6">
    <source>
        <dbReference type="RuleBase" id="RU367028"/>
    </source>
</evidence>
<comment type="subcellular location">
    <subcellularLocation>
        <location evidence="1 6">Nucleus</location>
    </subcellularLocation>
</comment>
<keyword evidence="4 6" id="KW-0804">Transcription</keyword>
<proteinExistence type="predicted"/>
<keyword evidence="2 6" id="KW-0678">Repressor</keyword>
<keyword evidence="3 6" id="KW-0805">Transcription regulation</keyword>
<evidence type="ECO:0000259" key="8">
    <source>
        <dbReference type="PROSITE" id="PS51754"/>
    </source>
</evidence>
<evidence type="ECO:0000256" key="5">
    <source>
        <dbReference type="ARBA" id="ARBA00023242"/>
    </source>
</evidence>
<evidence type="ECO:0000256" key="1">
    <source>
        <dbReference type="ARBA" id="ARBA00004123"/>
    </source>
</evidence>